<dbReference type="SUPFAM" id="SSF53850">
    <property type="entry name" value="Periplasmic binding protein-like II"/>
    <property type="match status" value="1"/>
</dbReference>
<gene>
    <name evidence="6" type="ORF">WG929_16660</name>
</gene>
<evidence type="ECO:0000256" key="2">
    <source>
        <dbReference type="ARBA" id="ARBA00023015"/>
    </source>
</evidence>
<dbReference type="Gene3D" id="3.40.190.10">
    <property type="entry name" value="Periplasmic binding protein-like II"/>
    <property type="match status" value="2"/>
</dbReference>
<evidence type="ECO:0000259" key="5">
    <source>
        <dbReference type="PROSITE" id="PS50931"/>
    </source>
</evidence>
<evidence type="ECO:0000256" key="3">
    <source>
        <dbReference type="ARBA" id="ARBA00023125"/>
    </source>
</evidence>
<dbReference type="InterPro" id="IPR036390">
    <property type="entry name" value="WH_DNA-bd_sf"/>
</dbReference>
<evidence type="ECO:0000313" key="6">
    <source>
        <dbReference type="EMBL" id="MFK4754045.1"/>
    </source>
</evidence>
<keyword evidence="7" id="KW-1185">Reference proteome</keyword>
<dbReference type="RefSeq" id="WP_369854657.1">
    <property type="nucleotide sequence ID" value="NZ_JBBKTX010000023.1"/>
</dbReference>
<dbReference type="InterPro" id="IPR000847">
    <property type="entry name" value="LysR_HTH_N"/>
</dbReference>
<evidence type="ECO:0000256" key="4">
    <source>
        <dbReference type="ARBA" id="ARBA00023163"/>
    </source>
</evidence>
<dbReference type="Pfam" id="PF03466">
    <property type="entry name" value="LysR_substrate"/>
    <property type="match status" value="1"/>
</dbReference>
<evidence type="ECO:0000313" key="7">
    <source>
        <dbReference type="Proteomes" id="UP001620597"/>
    </source>
</evidence>
<comment type="similarity">
    <text evidence="1">Belongs to the LysR transcriptional regulatory family.</text>
</comment>
<keyword evidence="4" id="KW-0804">Transcription</keyword>
<sequence length="307" mass="35008">MRFNRFDLNLLVVLDALLTERNITRAGEKVFLSQSATSGALARLREYFDDPLLVQVGRKMVLTPLGESLIVPVRELLMKIQTTLDSRPDLDISLVQRQVNMVMSDYPVTILMPEVFRLAAEQAPGIRFDTTAPTNAPIEEMEQGNADFLMLPSNFLSPDHPSVDLFEEDFVVVCWDGNRTIDNNITIDQYCALGHVLARFGSKRRPSVDTWMMERGGIERRVEVTVNTFSAIPQCVVGTQRIATIHRRLAEQRAQFLPIRILETPMEIPSFKWGLQWHEMHNVDPVNQWIRDLIVTCSQTITAQSDR</sequence>
<comment type="caution">
    <text evidence="6">The sequence shown here is derived from an EMBL/GenBank/DDBJ whole genome shotgun (WGS) entry which is preliminary data.</text>
</comment>
<proteinExistence type="inferred from homology"/>
<dbReference type="InterPro" id="IPR005119">
    <property type="entry name" value="LysR_subst-bd"/>
</dbReference>
<dbReference type="PROSITE" id="PS50931">
    <property type="entry name" value="HTH_LYSR"/>
    <property type="match status" value="1"/>
</dbReference>
<keyword evidence="3" id="KW-0238">DNA-binding</keyword>
<evidence type="ECO:0000256" key="1">
    <source>
        <dbReference type="ARBA" id="ARBA00009437"/>
    </source>
</evidence>
<dbReference type="EMBL" id="JBBKTX010000023">
    <property type="protein sequence ID" value="MFK4754045.1"/>
    <property type="molecule type" value="Genomic_DNA"/>
</dbReference>
<dbReference type="Gene3D" id="1.10.10.10">
    <property type="entry name" value="Winged helix-like DNA-binding domain superfamily/Winged helix DNA-binding domain"/>
    <property type="match status" value="1"/>
</dbReference>
<dbReference type="PANTHER" id="PTHR30118:SF6">
    <property type="entry name" value="HTH-TYPE TRANSCRIPTIONAL REGULATOR LEUO"/>
    <property type="match status" value="1"/>
</dbReference>
<dbReference type="PANTHER" id="PTHR30118">
    <property type="entry name" value="HTH-TYPE TRANSCRIPTIONAL REGULATOR LEUO-RELATED"/>
    <property type="match status" value="1"/>
</dbReference>
<dbReference type="InterPro" id="IPR050389">
    <property type="entry name" value="LysR-type_TF"/>
</dbReference>
<dbReference type="Proteomes" id="UP001620597">
    <property type="component" value="Unassembled WGS sequence"/>
</dbReference>
<keyword evidence="2" id="KW-0805">Transcription regulation</keyword>
<dbReference type="Pfam" id="PF00126">
    <property type="entry name" value="HTH_1"/>
    <property type="match status" value="1"/>
</dbReference>
<dbReference type="InterPro" id="IPR037416">
    <property type="entry name" value="NodD_PBP2"/>
</dbReference>
<feature type="domain" description="HTH lysR-type" evidence="5">
    <location>
        <begin position="6"/>
        <end position="63"/>
    </location>
</feature>
<organism evidence="6 7">
    <name type="scientific">Oceanobacter antarcticus</name>
    <dbReference type="NCBI Taxonomy" id="3133425"/>
    <lineage>
        <taxon>Bacteria</taxon>
        <taxon>Pseudomonadati</taxon>
        <taxon>Pseudomonadota</taxon>
        <taxon>Gammaproteobacteria</taxon>
        <taxon>Oceanospirillales</taxon>
        <taxon>Oceanospirillaceae</taxon>
        <taxon>Oceanobacter</taxon>
    </lineage>
</organism>
<dbReference type="SUPFAM" id="SSF46785">
    <property type="entry name" value="Winged helix' DNA-binding domain"/>
    <property type="match status" value="1"/>
</dbReference>
<dbReference type="InterPro" id="IPR036388">
    <property type="entry name" value="WH-like_DNA-bd_sf"/>
</dbReference>
<protein>
    <submittedName>
        <fullName evidence="6">LysR family transcriptional regulator</fullName>
    </submittedName>
</protein>
<accession>A0ABW8NN97</accession>
<dbReference type="CDD" id="cd08462">
    <property type="entry name" value="PBP2_NodD"/>
    <property type="match status" value="1"/>
</dbReference>
<name>A0ABW8NN97_9GAMM</name>
<reference evidence="6 7" key="1">
    <citation type="submission" date="2024-03" db="EMBL/GenBank/DDBJ databases">
        <title>High-quality draft genome sequence of Oceanobacter sp. wDCs-4.</title>
        <authorList>
            <person name="Dong C."/>
        </authorList>
    </citation>
    <scope>NUCLEOTIDE SEQUENCE [LARGE SCALE GENOMIC DNA]</scope>
    <source>
        <strain evidence="7">wDCs-4</strain>
    </source>
</reference>